<reference evidence="2" key="1">
    <citation type="journal article" date="2023" name="Mol. Phylogenet. Evol.">
        <title>Genome-scale phylogeny and comparative genomics of the fungal order Sordariales.</title>
        <authorList>
            <person name="Hensen N."/>
            <person name="Bonometti L."/>
            <person name="Westerberg I."/>
            <person name="Brannstrom I.O."/>
            <person name="Guillou S."/>
            <person name="Cros-Aarteil S."/>
            <person name="Calhoun S."/>
            <person name="Haridas S."/>
            <person name="Kuo A."/>
            <person name="Mondo S."/>
            <person name="Pangilinan J."/>
            <person name="Riley R."/>
            <person name="LaButti K."/>
            <person name="Andreopoulos B."/>
            <person name="Lipzen A."/>
            <person name="Chen C."/>
            <person name="Yan M."/>
            <person name="Daum C."/>
            <person name="Ng V."/>
            <person name="Clum A."/>
            <person name="Steindorff A."/>
            <person name="Ohm R.A."/>
            <person name="Martin F."/>
            <person name="Silar P."/>
            <person name="Natvig D.O."/>
            <person name="Lalanne C."/>
            <person name="Gautier V."/>
            <person name="Ament-Velasquez S.L."/>
            <person name="Kruys A."/>
            <person name="Hutchinson M.I."/>
            <person name="Powell A.J."/>
            <person name="Barry K."/>
            <person name="Miller A.N."/>
            <person name="Grigoriev I.V."/>
            <person name="Debuchy R."/>
            <person name="Gladieux P."/>
            <person name="Hiltunen Thoren M."/>
            <person name="Johannesson H."/>
        </authorList>
    </citation>
    <scope>NUCLEOTIDE SEQUENCE</scope>
    <source>
        <strain evidence="2">CBS 118394</strain>
    </source>
</reference>
<feature type="transmembrane region" description="Helical" evidence="1">
    <location>
        <begin position="372"/>
        <end position="390"/>
    </location>
</feature>
<feature type="transmembrane region" description="Helical" evidence="1">
    <location>
        <begin position="277"/>
        <end position="298"/>
    </location>
</feature>
<keyword evidence="1" id="KW-1133">Transmembrane helix</keyword>
<name>A0AAE0IHA8_9PEZI</name>
<comment type="caution">
    <text evidence="2">The sequence shown here is derived from an EMBL/GenBank/DDBJ whole genome shotgun (WGS) entry which is preliminary data.</text>
</comment>
<dbReference type="Proteomes" id="UP001283341">
    <property type="component" value="Unassembled WGS sequence"/>
</dbReference>
<evidence type="ECO:0000313" key="2">
    <source>
        <dbReference type="EMBL" id="KAK3325135.1"/>
    </source>
</evidence>
<reference evidence="2" key="2">
    <citation type="submission" date="2023-06" db="EMBL/GenBank/DDBJ databases">
        <authorList>
            <consortium name="Lawrence Berkeley National Laboratory"/>
            <person name="Haridas S."/>
            <person name="Hensen N."/>
            <person name="Bonometti L."/>
            <person name="Westerberg I."/>
            <person name="Brannstrom I.O."/>
            <person name="Guillou S."/>
            <person name="Cros-Aarteil S."/>
            <person name="Calhoun S."/>
            <person name="Kuo A."/>
            <person name="Mondo S."/>
            <person name="Pangilinan J."/>
            <person name="Riley R."/>
            <person name="Labutti K."/>
            <person name="Andreopoulos B."/>
            <person name="Lipzen A."/>
            <person name="Chen C."/>
            <person name="Yanf M."/>
            <person name="Daum C."/>
            <person name="Ng V."/>
            <person name="Clum A."/>
            <person name="Steindorff A."/>
            <person name="Ohm R."/>
            <person name="Martin F."/>
            <person name="Silar P."/>
            <person name="Natvig D."/>
            <person name="Lalanne C."/>
            <person name="Gautier V."/>
            <person name="Ament-Velasquez S.L."/>
            <person name="Kruys A."/>
            <person name="Hutchinson M.I."/>
            <person name="Powell A.J."/>
            <person name="Barry K."/>
            <person name="Miller A.N."/>
            <person name="Grigoriev I.V."/>
            <person name="Debuchy R."/>
            <person name="Gladieux P."/>
            <person name="Thoren M.H."/>
            <person name="Johannesson H."/>
        </authorList>
    </citation>
    <scope>NUCLEOTIDE SEQUENCE</scope>
    <source>
        <strain evidence="2">CBS 118394</strain>
    </source>
</reference>
<keyword evidence="1" id="KW-0812">Transmembrane</keyword>
<accession>A0AAE0IHA8</accession>
<keyword evidence="3" id="KW-1185">Reference proteome</keyword>
<feature type="transmembrane region" description="Helical" evidence="1">
    <location>
        <begin position="131"/>
        <end position="152"/>
    </location>
</feature>
<keyword evidence="1" id="KW-0472">Membrane</keyword>
<sequence>MSLSYQEPDHDRDWHDLPDCAQPCLLSKTDGYWSRSCDRSSGRCCPGADKDIKIKHFDVWDCVLQRCSRHNHVVAQAAADIFMRECAVKGYPLPANLTLNIPSAIVGDHFPAQYEYKDFVTPVQGVSISGFYGWGCLLVYAVTLIAATFAGIRPSSRSSRPDRVSSVLTSVFRVPRRWLWYLRRDADLLAALAVPCVAAGDIRLRLQRVTFHQVFTYGDPSFVPVSDGADVATDVLTIRAAIVIVNHFFISAFTLAALPWLALFLTTGPRRGWLRQLLRTAAISATFLWCVIAIKPLYCKESHFLADEWGGGCYMTNLFPRNAATLLRILPGVCCGSLGSAFGDVAGIFGILGVLGGLLAVAKGDGSCGERAVIFGVVSLAIFFLLYVFFGLFPYLYNSVLGMIIVTFWYLGTHGRNCSFGPSSMIGFMEIDQIFALTVGGSMGIVSIWDSISTFKEEFRANSSISSQAGLAGGVI</sequence>
<gene>
    <name evidence="2" type="ORF">B0H66DRAFT_587959</name>
</gene>
<protein>
    <submittedName>
        <fullName evidence="2">Uncharacterized protein</fullName>
    </submittedName>
</protein>
<dbReference type="EMBL" id="JAUEDM010000002">
    <property type="protein sequence ID" value="KAK3325135.1"/>
    <property type="molecule type" value="Genomic_DNA"/>
</dbReference>
<organism evidence="2 3">
    <name type="scientific">Apodospora peruviana</name>
    <dbReference type="NCBI Taxonomy" id="516989"/>
    <lineage>
        <taxon>Eukaryota</taxon>
        <taxon>Fungi</taxon>
        <taxon>Dikarya</taxon>
        <taxon>Ascomycota</taxon>
        <taxon>Pezizomycotina</taxon>
        <taxon>Sordariomycetes</taxon>
        <taxon>Sordariomycetidae</taxon>
        <taxon>Sordariales</taxon>
        <taxon>Lasiosphaeriaceae</taxon>
        <taxon>Apodospora</taxon>
    </lineage>
</organism>
<proteinExistence type="predicted"/>
<feature type="transmembrane region" description="Helical" evidence="1">
    <location>
        <begin position="240"/>
        <end position="265"/>
    </location>
</feature>
<dbReference type="AlphaFoldDB" id="A0AAE0IHA8"/>
<evidence type="ECO:0000313" key="3">
    <source>
        <dbReference type="Proteomes" id="UP001283341"/>
    </source>
</evidence>
<feature type="transmembrane region" description="Helical" evidence="1">
    <location>
        <begin position="329"/>
        <end position="360"/>
    </location>
</feature>
<evidence type="ECO:0000256" key="1">
    <source>
        <dbReference type="SAM" id="Phobius"/>
    </source>
</evidence>